<feature type="domain" description="F-box" evidence="1">
    <location>
        <begin position="6"/>
        <end position="35"/>
    </location>
</feature>
<dbReference type="AlphaFoldDB" id="A0A1R3JRY4"/>
<reference evidence="4" key="1">
    <citation type="submission" date="2013-09" db="EMBL/GenBank/DDBJ databases">
        <title>Corchorus olitorius genome sequencing.</title>
        <authorList>
            <person name="Alam M."/>
            <person name="Haque M.S."/>
            <person name="Islam M.S."/>
            <person name="Emdad E.M."/>
            <person name="Islam M.M."/>
            <person name="Ahmed B."/>
            <person name="Halim A."/>
            <person name="Hossen Q.M.M."/>
            <person name="Hossain M.Z."/>
            <person name="Ahmed R."/>
            <person name="Khan M.M."/>
            <person name="Islam R."/>
            <person name="Rashid M.M."/>
            <person name="Khan S.A."/>
            <person name="Rahman M.S."/>
            <person name="Alam M."/>
            <person name="Yahiya A.S."/>
            <person name="Khan M.S."/>
            <person name="Azam M.S."/>
            <person name="Haque T."/>
            <person name="Lashkar M.Z.H."/>
            <person name="Akhand A.I."/>
            <person name="Morshed G."/>
            <person name="Roy S."/>
            <person name="Uddin K.S."/>
            <person name="Rabeya T."/>
            <person name="Hossain A.S."/>
            <person name="Chowdhury A."/>
            <person name="Snigdha A.R."/>
            <person name="Mortoza M.S."/>
            <person name="Matin S.A."/>
            <person name="Hoque S.M.E."/>
            <person name="Islam M.K."/>
            <person name="Roy D.K."/>
            <person name="Haider R."/>
            <person name="Moosa M.M."/>
            <person name="Elias S.M."/>
            <person name="Hasan A.M."/>
            <person name="Jahan S."/>
            <person name="Shafiuddin M."/>
            <person name="Mahmood N."/>
            <person name="Shommy N.S."/>
        </authorList>
    </citation>
    <scope>NUCLEOTIDE SEQUENCE [LARGE SCALE GENOMIC DNA]</scope>
    <source>
        <strain evidence="4">cv. O-4</strain>
    </source>
</reference>
<comment type="caution">
    <text evidence="3">The sequence shown here is derived from an EMBL/GenBank/DDBJ whole genome shotgun (WGS) entry which is preliminary data.</text>
</comment>
<dbReference type="OrthoDB" id="1049329at2759"/>
<gene>
    <name evidence="3" type="ORF">COLO4_14537</name>
</gene>
<dbReference type="InterPro" id="IPR011047">
    <property type="entry name" value="Quinoprotein_ADH-like_sf"/>
</dbReference>
<organism evidence="3 4">
    <name type="scientific">Corchorus olitorius</name>
    <dbReference type="NCBI Taxonomy" id="93759"/>
    <lineage>
        <taxon>Eukaryota</taxon>
        <taxon>Viridiplantae</taxon>
        <taxon>Streptophyta</taxon>
        <taxon>Embryophyta</taxon>
        <taxon>Tracheophyta</taxon>
        <taxon>Spermatophyta</taxon>
        <taxon>Magnoliopsida</taxon>
        <taxon>eudicotyledons</taxon>
        <taxon>Gunneridae</taxon>
        <taxon>Pentapetalae</taxon>
        <taxon>rosids</taxon>
        <taxon>malvids</taxon>
        <taxon>Malvales</taxon>
        <taxon>Malvaceae</taxon>
        <taxon>Grewioideae</taxon>
        <taxon>Apeibeae</taxon>
        <taxon>Corchorus</taxon>
    </lineage>
</organism>
<accession>A0A1R3JRY4</accession>
<dbReference type="PANTHER" id="PTHR31672:SF13">
    <property type="entry name" value="F-BOX PROTEIN CPR30-LIKE"/>
    <property type="match status" value="1"/>
</dbReference>
<dbReference type="EMBL" id="AWUE01015434">
    <property type="protein sequence ID" value="OMO97560.1"/>
    <property type="molecule type" value="Genomic_DNA"/>
</dbReference>
<dbReference type="SUPFAM" id="SSF50998">
    <property type="entry name" value="Quinoprotein alcohol dehydrogenase-like"/>
    <property type="match status" value="1"/>
</dbReference>
<dbReference type="PANTHER" id="PTHR31672">
    <property type="entry name" value="BNACNNG10540D PROTEIN"/>
    <property type="match status" value="1"/>
</dbReference>
<sequence length="376" mass="43655">MAEIMIPKELIFEIIHYFPLKTLLRFRCLSKQLYNEIVKAILRPTKNTKTQHKLLYWDNNNTGLCVADFDDHEISTAIKLGNPLTPNDRFSKFCGSCNDLLLLSSTNQKHAKVLLWLLDPFTMEKKLVIPCPVDYYNRHHQVSNNNSSFGFGYDSINNRHKIVLIDWVDESSYIHWNQVWVFHFASITWTKLTVPHWQCHKTINQIGVFSDNALHWLSCSPIDEVVTFDLSNEMFVKLIPSVPWKGACFPPYSRSLHVLGGNLVMFQVFLHHFKLSLALKNEEEQYTWITLYNLNFELHPYGIETLLEVSKNGEKLLLVTCSGVFYWYDLEENTMVRIDSLRVPRAGASSCEKAAFVGKIVHHRQLTDQCDLMVLN</sequence>
<protein>
    <submittedName>
        <fullName evidence="3">Uncharacterized protein</fullName>
    </submittedName>
</protein>
<dbReference type="InterPro" id="IPR050796">
    <property type="entry name" value="SCF_F-box_component"/>
</dbReference>
<dbReference type="Proteomes" id="UP000187203">
    <property type="component" value="Unassembled WGS sequence"/>
</dbReference>
<keyword evidence="4" id="KW-1185">Reference proteome</keyword>
<dbReference type="NCBIfam" id="TIGR01640">
    <property type="entry name" value="F_box_assoc_1"/>
    <property type="match status" value="1"/>
</dbReference>
<dbReference type="STRING" id="93759.A0A1R3JRY4"/>
<dbReference type="Pfam" id="PF08268">
    <property type="entry name" value="FBA_3"/>
    <property type="match status" value="1"/>
</dbReference>
<feature type="domain" description="F-box associated beta-propeller type 3" evidence="2">
    <location>
        <begin position="91"/>
        <end position="342"/>
    </location>
</feature>
<dbReference type="InterPro" id="IPR001810">
    <property type="entry name" value="F-box_dom"/>
</dbReference>
<evidence type="ECO:0000313" key="4">
    <source>
        <dbReference type="Proteomes" id="UP000187203"/>
    </source>
</evidence>
<evidence type="ECO:0000313" key="3">
    <source>
        <dbReference type="EMBL" id="OMO97560.1"/>
    </source>
</evidence>
<dbReference type="InterPro" id="IPR013187">
    <property type="entry name" value="F-box-assoc_dom_typ3"/>
</dbReference>
<evidence type="ECO:0000259" key="1">
    <source>
        <dbReference type="Pfam" id="PF00646"/>
    </source>
</evidence>
<dbReference type="InterPro" id="IPR017451">
    <property type="entry name" value="F-box-assoc_interact_dom"/>
</dbReference>
<name>A0A1R3JRY4_9ROSI</name>
<proteinExistence type="predicted"/>
<dbReference type="Pfam" id="PF00646">
    <property type="entry name" value="F-box"/>
    <property type="match status" value="1"/>
</dbReference>
<evidence type="ECO:0000259" key="2">
    <source>
        <dbReference type="Pfam" id="PF08268"/>
    </source>
</evidence>